<sequence length="125" mass="13035">MNAPQRLTVYGLGLVALFVAAFTVAGLVVPKSAVAAWAATAEAGDRASTMEMGSAKDSVDGYTATLTGDLAASGESVLTMTLTQDGEPVTTLEPYLGGYEHLYLDFKVDGTVRTAHFVLDTTGRE</sequence>
<evidence type="ECO:0000313" key="2">
    <source>
        <dbReference type="EMBL" id="MFD2024896.1"/>
    </source>
</evidence>
<evidence type="ECO:0008006" key="4">
    <source>
        <dbReference type="Google" id="ProtNLM"/>
    </source>
</evidence>
<evidence type="ECO:0000313" key="3">
    <source>
        <dbReference type="Proteomes" id="UP001597338"/>
    </source>
</evidence>
<protein>
    <recommendedName>
        <fullName evidence="4">DUF1310 family protein</fullName>
    </recommendedName>
</protein>
<dbReference type="RefSeq" id="WP_377196819.1">
    <property type="nucleotide sequence ID" value="NZ_JBHUHF010000001.1"/>
</dbReference>
<dbReference type="Proteomes" id="UP001597338">
    <property type="component" value="Unassembled WGS sequence"/>
</dbReference>
<comment type="caution">
    <text evidence="2">The sequence shown here is derived from an EMBL/GenBank/DDBJ whole genome shotgun (WGS) entry which is preliminary data.</text>
</comment>
<keyword evidence="3" id="KW-1185">Reference proteome</keyword>
<feature type="transmembrane region" description="Helical" evidence="1">
    <location>
        <begin position="7"/>
        <end position="29"/>
    </location>
</feature>
<evidence type="ECO:0000256" key="1">
    <source>
        <dbReference type="SAM" id="Phobius"/>
    </source>
</evidence>
<gene>
    <name evidence="2" type="ORF">ACFSL2_05170</name>
</gene>
<reference evidence="3" key="1">
    <citation type="journal article" date="2019" name="Int. J. Syst. Evol. Microbiol.">
        <title>The Global Catalogue of Microorganisms (GCM) 10K type strain sequencing project: providing services to taxonomists for standard genome sequencing and annotation.</title>
        <authorList>
            <consortium name="The Broad Institute Genomics Platform"/>
            <consortium name="The Broad Institute Genome Sequencing Center for Infectious Disease"/>
            <person name="Wu L."/>
            <person name="Ma J."/>
        </authorList>
    </citation>
    <scope>NUCLEOTIDE SEQUENCE [LARGE SCALE GENOMIC DNA]</scope>
    <source>
        <strain evidence="3">CCM 7043</strain>
    </source>
</reference>
<organism evidence="2 3">
    <name type="scientific">Promicromonospora aerolata</name>
    <dbReference type="NCBI Taxonomy" id="195749"/>
    <lineage>
        <taxon>Bacteria</taxon>
        <taxon>Bacillati</taxon>
        <taxon>Actinomycetota</taxon>
        <taxon>Actinomycetes</taxon>
        <taxon>Micrococcales</taxon>
        <taxon>Promicromonosporaceae</taxon>
        <taxon>Promicromonospora</taxon>
    </lineage>
</organism>
<accession>A0ABW4V4X6</accession>
<proteinExistence type="predicted"/>
<name>A0ABW4V4X6_9MICO</name>
<dbReference type="EMBL" id="JBHUHF010000001">
    <property type="protein sequence ID" value="MFD2024896.1"/>
    <property type="molecule type" value="Genomic_DNA"/>
</dbReference>
<keyword evidence="1" id="KW-0472">Membrane</keyword>
<keyword evidence="1" id="KW-1133">Transmembrane helix</keyword>
<keyword evidence="1" id="KW-0812">Transmembrane</keyword>